<keyword evidence="3" id="KW-1185">Reference proteome</keyword>
<proteinExistence type="predicted"/>
<comment type="caution">
    <text evidence="2">The sequence shown here is derived from an EMBL/GenBank/DDBJ whole genome shotgun (WGS) entry which is preliminary data.</text>
</comment>
<dbReference type="InterPro" id="IPR053148">
    <property type="entry name" value="PD-DEXK-like_domain"/>
</dbReference>
<reference evidence="2 3" key="1">
    <citation type="submission" date="2022-11" db="EMBL/GenBank/DDBJ databases">
        <title>Desulfobotulus tamanensis H1 sp. nov. - anaerobic, alkaliphilic, sulphate reducing bacterium isolated from terrestrial mud volcano.</title>
        <authorList>
            <person name="Frolova A."/>
            <person name="Merkel A.Y."/>
            <person name="Slobodkin A.I."/>
        </authorList>
    </citation>
    <scope>NUCLEOTIDE SEQUENCE [LARGE SCALE GENOMIC DNA]</scope>
    <source>
        <strain evidence="2 3">H1</strain>
    </source>
</reference>
<dbReference type="RefSeq" id="WP_265425866.1">
    <property type="nucleotide sequence ID" value="NZ_JAPFPW010000019.1"/>
</dbReference>
<accession>A0ABT3NBW2</accession>
<protein>
    <submittedName>
        <fullName evidence="2">DUF1016 N-terminal domain-containing protein</fullName>
    </submittedName>
</protein>
<dbReference type="Proteomes" id="UP001209681">
    <property type="component" value="Unassembled WGS sequence"/>
</dbReference>
<dbReference type="PANTHER" id="PTHR30547">
    <property type="entry name" value="UNCHARACTERIZED PROTEIN YHCG-RELATED"/>
    <property type="match status" value="1"/>
</dbReference>
<organism evidence="2 3">
    <name type="scientific">Desulfobotulus pelophilus</name>
    <dbReference type="NCBI Taxonomy" id="2823377"/>
    <lineage>
        <taxon>Bacteria</taxon>
        <taxon>Pseudomonadati</taxon>
        <taxon>Thermodesulfobacteriota</taxon>
        <taxon>Desulfobacteria</taxon>
        <taxon>Desulfobacterales</taxon>
        <taxon>Desulfobacteraceae</taxon>
        <taxon>Desulfobotulus</taxon>
    </lineage>
</organism>
<gene>
    <name evidence="2" type="ORF">OOT00_13260</name>
</gene>
<evidence type="ECO:0000259" key="1">
    <source>
        <dbReference type="Pfam" id="PF17761"/>
    </source>
</evidence>
<dbReference type="PANTHER" id="PTHR30547:SF5">
    <property type="entry name" value="NUCLEASE YHCG-RELATED"/>
    <property type="match status" value="1"/>
</dbReference>
<dbReference type="EMBL" id="JAPFPW010000019">
    <property type="protein sequence ID" value="MCW7754954.1"/>
    <property type="molecule type" value="Genomic_DNA"/>
</dbReference>
<feature type="domain" description="YhcG N-terminal" evidence="1">
    <location>
        <begin position="2"/>
        <end position="78"/>
    </location>
</feature>
<sequence length="113" mass="12883">MQSQAARPVDIALVVRNWLFGRYIVEYQQSGSVRAEYGKNLLKNVSERLTYKLGKGFSVDNLELMRKFYVGYIEIQQAIPVKSLSMPISETLSRISAEKAHAEWEASLDVRSL</sequence>
<dbReference type="InterPro" id="IPR041527">
    <property type="entry name" value="YhcG_N"/>
</dbReference>
<dbReference type="Pfam" id="PF17761">
    <property type="entry name" value="DUF1016_N"/>
    <property type="match status" value="1"/>
</dbReference>
<evidence type="ECO:0000313" key="3">
    <source>
        <dbReference type="Proteomes" id="UP001209681"/>
    </source>
</evidence>
<evidence type="ECO:0000313" key="2">
    <source>
        <dbReference type="EMBL" id="MCW7754954.1"/>
    </source>
</evidence>
<name>A0ABT3NBW2_9BACT</name>